<dbReference type="Proteomes" id="UP000770661">
    <property type="component" value="Unassembled WGS sequence"/>
</dbReference>
<dbReference type="AlphaFoldDB" id="A0A8J4YN61"/>
<dbReference type="OrthoDB" id="6377149at2759"/>
<name>A0A8J4YN61_CHIOP</name>
<accession>A0A8J4YN61</accession>
<feature type="region of interest" description="Disordered" evidence="1">
    <location>
        <begin position="87"/>
        <end position="121"/>
    </location>
</feature>
<evidence type="ECO:0000313" key="3">
    <source>
        <dbReference type="Proteomes" id="UP000770661"/>
    </source>
</evidence>
<sequence>MKQLLGEKYNTFDPSCSNCCLPNVCLLLHRRTFCVKNSLDPDAIAKLADDFVATIPTPQVSTVSSVTTQDNTQLAQLTKLVSQLTTEVTSSSSSSRLKSPPSTGRSRYANDPAPPPLNTASTVPLEKPGLCWYHINFGNRASKCHAPCSYKASNQKGEY</sequence>
<protein>
    <submittedName>
        <fullName evidence="2">Uncharacterized protein</fullName>
    </submittedName>
</protein>
<feature type="compositionally biased region" description="Low complexity" evidence="1">
    <location>
        <begin position="87"/>
        <end position="103"/>
    </location>
</feature>
<dbReference type="PANTHER" id="PTHR33327">
    <property type="entry name" value="ENDONUCLEASE"/>
    <property type="match status" value="1"/>
</dbReference>
<proteinExistence type="predicted"/>
<organism evidence="2 3">
    <name type="scientific">Chionoecetes opilio</name>
    <name type="common">Atlantic snow crab</name>
    <name type="synonym">Cancer opilio</name>
    <dbReference type="NCBI Taxonomy" id="41210"/>
    <lineage>
        <taxon>Eukaryota</taxon>
        <taxon>Metazoa</taxon>
        <taxon>Ecdysozoa</taxon>
        <taxon>Arthropoda</taxon>
        <taxon>Crustacea</taxon>
        <taxon>Multicrustacea</taxon>
        <taxon>Malacostraca</taxon>
        <taxon>Eumalacostraca</taxon>
        <taxon>Eucarida</taxon>
        <taxon>Decapoda</taxon>
        <taxon>Pleocyemata</taxon>
        <taxon>Brachyura</taxon>
        <taxon>Eubrachyura</taxon>
        <taxon>Majoidea</taxon>
        <taxon>Majidae</taxon>
        <taxon>Chionoecetes</taxon>
    </lineage>
</organism>
<dbReference type="PANTHER" id="PTHR33327:SF3">
    <property type="entry name" value="RNA-DIRECTED DNA POLYMERASE"/>
    <property type="match status" value="1"/>
</dbReference>
<dbReference type="EMBL" id="JACEEZ010004862">
    <property type="protein sequence ID" value="KAG0726066.1"/>
    <property type="molecule type" value="Genomic_DNA"/>
</dbReference>
<reference evidence="2" key="1">
    <citation type="submission" date="2020-07" db="EMBL/GenBank/DDBJ databases">
        <title>The High-quality genome of the commercially important snow crab, Chionoecetes opilio.</title>
        <authorList>
            <person name="Jeong J.-H."/>
            <person name="Ryu S."/>
        </authorList>
    </citation>
    <scope>NUCLEOTIDE SEQUENCE</scope>
    <source>
        <strain evidence="2">MADBK_172401_WGS</strain>
        <tissue evidence="2">Digestive gland</tissue>
    </source>
</reference>
<gene>
    <name evidence="2" type="ORF">GWK47_037340</name>
</gene>
<evidence type="ECO:0000313" key="2">
    <source>
        <dbReference type="EMBL" id="KAG0726066.1"/>
    </source>
</evidence>
<comment type="caution">
    <text evidence="2">The sequence shown here is derived from an EMBL/GenBank/DDBJ whole genome shotgun (WGS) entry which is preliminary data.</text>
</comment>
<keyword evidence="3" id="KW-1185">Reference proteome</keyword>
<evidence type="ECO:0000256" key="1">
    <source>
        <dbReference type="SAM" id="MobiDB-lite"/>
    </source>
</evidence>